<protein>
    <submittedName>
        <fullName evidence="3">Endonuclease/Exonuclease/phosphatase family protein</fullName>
    </submittedName>
</protein>
<keyword evidence="3" id="KW-0378">Hydrolase</keyword>
<dbReference type="InterPro" id="IPR005135">
    <property type="entry name" value="Endo/exonuclease/phosphatase"/>
</dbReference>
<keyword evidence="3" id="KW-0255">Endonuclease</keyword>
<keyword evidence="3" id="KW-0269">Exonuclease</keyword>
<dbReference type="GO" id="GO:0004519">
    <property type="term" value="F:endonuclease activity"/>
    <property type="evidence" value="ECO:0007669"/>
    <property type="project" value="UniProtKB-KW"/>
</dbReference>
<keyword evidence="1" id="KW-0732">Signal</keyword>
<sequence length="400" mass="43313" precursor="true">MPKHYCGPLGLIMIAAVCSPAPAAAPPEGAVRVATYNISFYRDAAGELETELRGGASSQAKQIAEVIQRVRPDLLLLNEIDYTADGAVVDLFRQRYLRQPQNGQQPIDYPHTYTAPVNTGVPTPFDLDRDGRTGGPADCQGFGRYPGQYGMAVLSRLPIDREHARTFQQLLWRDLPGAKLPADPTSGEPYYSGEELARLRLSSKSHWDVPVTLPGGGRLHLLCSHPTPPAFDGPEDRNGCRNHDEIRLIADYLTPGRSGYVVDDNGRRGGLPADALFVVLGDLNADPHDAGGKELGAIQQLLEHPRVNATRPPTSRGAVLASQAHPDLNRDQHGPAAEDTANFSGDDFNNLRVDYALPSRDLVVVGGGVFWPPPGEPGAAAINATDHRLVWIDVRTNKDD</sequence>
<dbReference type="AlphaFoldDB" id="A0A5C5VE27"/>
<gene>
    <name evidence="3" type="ORF">KOR34_10710</name>
</gene>
<keyword evidence="4" id="KW-1185">Reference proteome</keyword>
<evidence type="ECO:0000259" key="2">
    <source>
        <dbReference type="Pfam" id="PF03372"/>
    </source>
</evidence>
<comment type="caution">
    <text evidence="3">The sequence shown here is derived from an EMBL/GenBank/DDBJ whole genome shotgun (WGS) entry which is preliminary data.</text>
</comment>
<dbReference type="Pfam" id="PF03372">
    <property type="entry name" value="Exo_endo_phos"/>
    <property type="match status" value="1"/>
</dbReference>
<feature type="domain" description="Endonuclease/exonuclease/phosphatase" evidence="2">
    <location>
        <begin position="35"/>
        <end position="387"/>
    </location>
</feature>
<dbReference type="Proteomes" id="UP000316714">
    <property type="component" value="Unassembled WGS sequence"/>
</dbReference>
<name>A0A5C5VE27_9BACT</name>
<dbReference type="EMBL" id="SIHJ01000001">
    <property type="protein sequence ID" value="TWT36170.1"/>
    <property type="molecule type" value="Genomic_DNA"/>
</dbReference>
<dbReference type="Gene3D" id="3.60.10.10">
    <property type="entry name" value="Endonuclease/exonuclease/phosphatase"/>
    <property type="match status" value="1"/>
</dbReference>
<dbReference type="InterPro" id="IPR036691">
    <property type="entry name" value="Endo/exonu/phosph_ase_sf"/>
</dbReference>
<accession>A0A5C5VE27</accession>
<evidence type="ECO:0000313" key="4">
    <source>
        <dbReference type="Proteomes" id="UP000316714"/>
    </source>
</evidence>
<dbReference type="GO" id="GO:0004527">
    <property type="term" value="F:exonuclease activity"/>
    <property type="evidence" value="ECO:0007669"/>
    <property type="project" value="UniProtKB-KW"/>
</dbReference>
<keyword evidence="3" id="KW-0540">Nuclease</keyword>
<feature type="signal peptide" evidence="1">
    <location>
        <begin position="1"/>
        <end position="23"/>
    </location>
</feature>
<proteinExistence type="predicted"/>
<organism evidence="3 4">
    <name type="scientific">Posidoniimonas corsicana</name>
    <dbReference type="NCBI Taxonomy" id="1938618"/>
    <lineage>
        <taxon>Bacteria</taxon>
        <taxon>Pseudomonadati</taxon>
        <taxon>Planctomycetota</taxon>
        <taxon>Planctomycetia</taxon>
        <taxon>Pirellulales</taxon>
        <taxon>Lacipirellulaceae</taxon>
        <taxon>Posidoniimonas</taxon>
    </lineage>
</organism>
<reference evidence="3 4" key="1">
    <citation type="submission" date="2019-02" db="EMBL/GenBank/DDBJ databases">
        <title>Deep-cultivation of Planctomycetes and their phenomic and genomic characterization uncovers novel biology.</title>
        <authorList>
            <person name="Wiegand S."/>
            <person name="Jogler M."/>
            <person name="Boedeker C."/>
            <person name="Pinto D."/>
            <person name="Vollmers J."/>
            <person name="Rivas-Marin E."/>
            <person name="Kohn T."/>
            <person name="Peeters S.H."/>
            <person name="Heuer A."/>
            <person name="Rast P."/>
            <person name="Oberbeckmann S."/>
            <person name="Bunk B."/>
            <person name="Jeske O."/>
            <person name="Meyerdierks A."/>
            <person name="Storesund J.E."/>
            <person name="Kallscheuer N."/>
            <person name="Luecker S."/>
            <person name="Lage O.M."/>
            <person name="Pohl T."/>
            <person name="Merkel B.J."/>
            <person name="Hornburger P."/>
            <person name="Mueller R.-W."/>
            <person name="Bruemmer F."/>
            <person name="Labrenz M."/>
            <person name="Spormann A.M."/>
            <person name="Op Den Camp H."/>
            <person name="Overmann J."/>
            <person name="Amann R."/>
            <person name="Jetten M.S.M."/>
            <person name="Mascher T."/>
            <person name="Medema M.H."/>
            <person name="Devos D.P."/>
            <person name="Kaster A.-K."/>
            <person name="Ovreas L."/>
            <person name="Rohde M."/>
            <person name="Galperin M.Y."/>
            <person name="Jogler C."/>
        </authorList>
    </citation>
    <scope>NUCLEOTIDE SEQUENCE [LARGE SCALE GENOMIC DNA]</scope>
    <source>
        <strain evidence="3 4">KOR34</strain>
    </source>
</reference>
<evidence type="ECO:0000256" key="1">
    <source>
        <dbReference type="SAM" id="SignalP"/>
    </source>
</evidence>
<evidence type="ECO:0000313" key="3">
    <source>
        <dbReference type="EMBL" id="TWT36170.1"/>
    </source>
</evidence>
<dbReference type="RefSeq" id="WP_197531166.1">
    <property type="nucleotide sequence ID" value="NZ_SIHJ01000001.1"/>
</dbReference>
<feature type="chain" id="PRO_5023099272" evidence="1">
    <location>
        <begin position="24"/>
        <end position="400"/>
    </location>
</feature>
<dbReference type="SUPFAM" id="SSF56219">
    <property type="entry name" value="DNase I-like"/>
    <property type="match status" value="1"/>
</dbReference>